<keyword evidence="3 10" id="KW-0132">Cell division</keyword>
<comment type="catalytic activity">
    <reaction evidence="10 11">
        <text>D-alanyl-D-alanine + UDP-N-acetyl-alpha-D-muramoyl-L-alanyl-gamma-D-glutamyl-meso-2,6-diaminopimelate + ATP = UDP-N-acetyl-alpha-D-muramoyl-L-alanyl-gamma-D-glutamyl-meso-2,6-diaminopimeloyl-D-alanyl-D-alanine + ADP + phosphate + H(+)</text>
        <dbReference type="Rhea" id="RHEA:28374"/>
        <dbReference type="ChEBI" id="CHEBI:15378"/>
        <dbReference type="ChEBI" id="CHEBI:30616"/>
        <dbReference type="ChEBI" id="CHEBI:43474"/>
        <dbReference type="ChEBI" id="CHEBI:57822"/>
        <dbReference type="ChEBI" id="CHEBI:61386"/>
        <dbReference type="ChEBI" id="CHEBI:83905"/>
        <dbReference type="ChEBI" id="CHEBI:456216"/>
        <dbReference type="EC" id="6.3.2.10"/>
    </reaction>
</comment>
<dbReference type="Gene3D" id="3.40.1190.10">
    <property type="entry name" value="Mur-like, catalytic domain"/>
    <property type="match status" value="1"/>
</dbReference>
<comment type="similarity">
    <text evidence="10">Belongs to the MurCDEF family. MurF subfamily.</text>
</comment>
<comment type="pathway">
    <text evidence="10 11">Cell wall biogenesis; peptidoglycan biosynthesis.</text>
</comment>
<keyword evidence="7 10" id="KW-0573">Peptidoglycan synthesis</keyword>
<keyword evidence="1 10" id="KW-0963">Cytoplasm</keyword>
<keyword evidence="4 10" id="KW-0547">Nucleotide-binding</keyword>
<keyword evidence="2 10" id="KW-0436">Ligase</keyword>
<sequence length="489" mass="49671">MIALTATEVAELTGGRLEVPGPPDLRTEGPVVVDSRAVVPGALFVALPGKRADGADHAAAAVAAGARVVLAERAVELPAGAALVRVEDGVAALGRLATAVLERLRSGADGAGTGPLVVGITGSQGKTTTKDLLAAVLGDVLDGPVVVPPGSFNNEIGAPLTVLRAEAGTRALVVEMGARGPGHIAHLCAIARPDVGVELVVGAAHAGEFGSLEATARAKGELVEALPAEGLAVLNADDDRVAAMASRTRARVLTFGRGPRADVRALDVALDARARARFRLEHDGAGADVALRLHGEHQVTNALAAAAVALSTGAGVADVAAALSRAEPASPGRMQVIDRPDGVTVVHDAYNANPDSVRAALKALVGMAAVADGGPRRTWAVLGEMLELGAASRDEHDVVGRTVVRLDVDQLLVVGAGARPVYTGAVMEGSWGEEAAFVPDVERALEFLRPRLRPGDVVLVKSSNGAGLARLAEELVQESTQQAAEASDT</sequence>
<dbReference type="InterPro" id="IPR004101">
    <property type="entry name" value="Mur_ligase_C"/>
</dbReference>
<reference evidence="15 16" key="1">
    <citation type="submission" date="2024-07" db="EMBL/GenBank/DDBJ databases">
        <authorList>
            <person name="Thanompreechachai J."/>
            <person name="Duangmal K."/>
        </authorList>
    </citation>
    <scope>NUCLEOTIDE SEQUENCE [LARGE SCALE GENOMIC DNA]</scope>
    <source>
        <strain evidence="15 16">LSe6-4</strain>
    </source>
</reference>
<comment type="subcellular location">
    <subcellularLocation>
        <location evidence="10 11">Cytoplasm</location>
    </subcellularLocation>
</comment>
<dbReference type="EC" id="6.3.2.10" evidence="10 11"/>
<feature type="domain" description="Mur ligase C-terminal" evidence="13">
    <location>
        <begin position="332"/>
        <end position="463"/>
    </location>
</feature>
<dbReference type="InterPro" id="IPR035911">
    <property type="entry name" value="MurE/MurF_N"/>
</dbReference>
<accession>A0ABV4GYD1</accession>
<organism evidence="15 16">
    <name type="scientific">Kineococcus halophytocola</name>
    <dbReference type="NCBI Taxonomy" id="3234027"/>
    <lineage>
        <taxon>Bacteria</taxon>
        <taxon>Bacillati</taxon>
        <taxon>Actinomycetota</taxon>
        <taxon>Actinomycetes</taxon>
        <taxon>Kineosporiales</taxon>
        <taxon>Kineosporiaceae</taxon>
        <taxon>Kineococcus</taxon>
    </lineage>
</organism>
<dbReference type="EMBL" id="JBGFTU010000004">
    <property type="protein sequence ID" value="MEZ0164079.1"/>
    <property type="molecule type" value="Genomic_DNA"/>
</dbReference>
<dbReference type="Pfam" id="PF02875">
    <property type="entry name" value="Mur_ligase_C"/>
    <property type="match status" value="1"/>
</dbReference>
<protein>
    <recommendedName>
        <fullName evidence="10 11">UDP-N-acetylmuramoyl-tripeptide--D-alanyl-D-alanine ligase</fullName>
        <ecNumber evidence="10 11">6.3.2.10</ecNumber>
    </recommendedName>
    <alternativeName>
        <fullName evidence="10">D-alanyl-D-alanine-adding enzyme</fullName>
    </alternativeName>
</protein>
<feature type="binding site" evidence="10">
    <location>
        <begin position="122"/>
        <end position="128"/>
    </location>
    <ligand>
        <name>ATP</name>
        <dbReference type="ChEBI" id="CHEBI:30616"/>
    </ligand>
</feature>
<dbReference type="Proteomes" id="UP001565927">
    <property type="component" value="Unassembled WGS sequence"/>
</dbReference>
<keyword evidence="8 10" id="KW-0131">Cell cycle</keyword>
<dbReference type="NCBIfam" id="TIGR01143">
    <property type="entry name" value="murF"/>
    <property type="match status" value="1"/>
</dbReference>
<dbReference type="InterPro" id="IPR000713">
    <property type="entry name" value="Mur_ligase_N"/>
</dbReference>
<dbReference type="InterPro" id="IPR051046">
    <property type="entry name" value="MurCDEF_CellWall_CoF430Synth"/>
</dbReference>
<evidence type="ECO:0000256" key="3">
    <source>
        <dbReference type="ARBA" id="ARBA00022618"/>
    </source>
</evidence>
<evidence type="ECO:0000256" key="6">
    <source>
        <dbReference type="ARBA" id="ARBA00022960"/>
    </source>
</evidence>
<evidence type="ECO:0000256" key="11">
    <source>
        <dbReference type="RuleBase" id="RU004136"/>
    </source>
</evidence>
<evidence type="ECO:0000256" key="10">
    <source>
        <dbReference type="HAMAP-Rule" id="MF_02019"/>
    </source>
</evidence>
<dbReference type="PANTHER" id="PTHR43024:SF1">
    <property type="entry name" value="UDP-N-ACETYLMURAMOYL-TRIPEPTIDE--D-ALANYL-D-ALANINE LIGASE"/>
    <property type="match status" value="1"/>
</dbReference>
<dbReference type="Pfam" id="PF01225">
    <property type="entry name" value="Mur_ligase"/>
    <property type="match status" value="1"/>
</dbReference>
<evidence type="ECO:0000313" key="15">
    <source>
        <dbReference type="EMBL" id="MEZ0164079.1"/>
    </source>
</evidence>
<dbReference type="InterPro" id="IPR036565">
    <property type="entry name" value="Mur-like_cat_sf"/>
</dbReference>
<dbReference type="InterPro" id="IPR036615">
    <property type="entry name" value="Mur_ligase_C_dom_sf"/>
</dbReference>
<evidence type="ECO:0000256" key="2">
    <source>
        <dbReference type="ARBA" id="ARBA00022598"/>
    </source>
</evidence>
<evidence type="ECO:0000256" key="5">
    <source>
        <dbReference type="ARBA" id="ARBA00022840"/>
    </source>
</evidence>
<keyword evidence="16" id="KW-1185">Reference proteome</keyword>
<dbReference type="PANTHER" id="PTHR43024">
    <property type="entry name" value="UDP-N-ACETYLMURAMOYL-TRIPEPTIDE--D-ALANYL-D-ALANINE LIGASE"/>
    <property type="match status" value="1"/>
</dbReference>
<evidence type="ECO:0000256" key="8">
    <source>
        <dbReference type="ARBA" id="ARBA00023306"/>
    </source>
</evidence>
<gene>
    <name evidence="10 15" type="primary">murF</name>
    <name evidence="15" type="ORF">AB2L27_04770</name>
</gene>
<dbReference type="HAMAP" id="MF_02019">
    <property type="entry name" value="MurF"/>
    <property type="match status" value="1"/>
</dbReference>
<dbReference type="InterPro" id="IPR005863">
    <property type="entry name" value="UDP-N-AcMur_synth"/>
</dbReference>
<dbReference type="RefSeq" id="WP_370440322.1">
    <property type="nucleotide sequence ID" value="NZ_JBGFTU010000004.1"/>
</dbReference>
<comment type="caution">
    <text evidence="15">The sequence shown here is derived from an EMBL/GenBank/DDBJ whole genome shotgun (WGS) entry which is preliminary data.</text>
</comment>
<feature type="domain" description="Mur ligase N-terminal catalytic" evidence="12">
    <location>
        <begin position="32"/>
        <end position="98"/>
    </location>
</feature>
<evidence type="ECO:0000256" key="9">
    <source>
        <dbReference type="ARBA" id="ARBA00023316"/>
    </source>
</evidence>
<evidence type="ECO:0000256" key="1">
    <source>
        <dbReference type="ARBA" id="ARBA00022490"/>
    </source>
</evidence>
<dbReference type="GO" id="GO:0047480">
    <property type="term" value="F:UDP-N-acetylmuramoyl-tripeptide-D-alanyl-D-alanine ligase activity"/>
    <property type="evidence" value="ECO:0007669"/>
    <property type="project" value="UniProtKB-EC"/>
</dbReference>
<dbReference type="SUPFAM" id="SSF53244">
    <property type="entry name" value="MurD-like peptide ligases, peptide-binding domain"/>
    <property type="match status" value="1"/>
</dbReference>
<dbReference type="Gene3D" id="3.90.190.20">
    <property type="entry name" value="Mur ligase, C-terminal domain"/>
    <property type="match status" value="1"/>
</dbReference>
<evidence type="ECO:0000313" key="16">
    <source>
        <dbReference type="Proteomes" id="UP001565927"/>
    </source>
</evidence>
<name>A0ABV4GYD1_9ACTN</name>
<dbReference type="SUPFAM" id="SSF53623">
    <property type="entry name" value="MurD-like peptide ligases, catalytic domain"/>
    <property type="match status" value="1"/>
</dbReference>
<keyword evidence="9 10" id="KW-0961">Cell wall biogenesis/degradation</keyword>
<feature type="domain" description="Mur ligase central" evidence="14">
    <location>
        <begin position="120"/>
        <end position="309"/>
    </location>
</feature>
<evidence type="ECO:0000256" key="4">
    <source>
        <dbReference type="ARBA" id="ARBA00022741"/>
    </source>
</evidence>
<dbReference type="InterPro" id="IPR013221">
    <property type="entry name" value="Mur_ligase_cen"/>
</dbReference>
<proteinExistence type="inferred from homology"/>
<dbReference type="Pfam" id="PF08245">
    <property type="entry name" value="Mur_ligase_M"/>
    <property type="match status" value="1"/>
</dbReference>
<evidence type="ECO:0000259" key="13">
    <source>
        <dbReference type="Pfam" id="PF02875"/>
    </source>
</evidence>
<keyword evidence="6 10" id="KW-0133">Cell shape</keyword>
<dbReference type="SUPFAM" id="SSF63418">
    <property type="entry name" value="MurE/MurF N-terminal domain"/>
    <property type="match status" value="1"/>
</dbReference>
<evidence type="ECO:0000259" key="12">
    <source>
        <dbReference type="Pfam" id="PF01225"/>
    </source>
</evidence>
<keyword evidence="5 10" id="KW-0067">ATP-binding</keyword>
<evidence type="ECO:0000259" key="14">
    <source>
        <dbReference type="Pfam" id="PF08245"/>
    </source>
</evidence>
<evidence type="ECO:0000256" key="7">
    <source>
        <dbReference type="ARBA" id="ARBA00022984"/>
    </source>
</evidence>
<comment type="function">
    <text evidence="10 11">Involved in cell wall formation. Catalyzes the final step in the synthesis of UDP-N-acetylmuramoyl-pentapeptide, the precursor of murein.</text>
</comment>
<dbReference type="Gene3D" id="3.40.1390.10">
    <property type="entry name" value="MurE/MurF, N-terminal domain"/>
    <property type="match status" value="1"/>
</dbReference>